<feature type="compositionally biased region" description="Polar residues" evidence="2">
    <location>
        <begin position="497"/>
        <end position="507"/>
    </location>
</feature>
<feature type="coiled-coil region" evidence="1">
    <location>
        <begin position="969"/>
        <end position="1003"/>
    </location>
</feature>
<feature type="region of interest" description="Disordered" evidence="2">
    <location>
        <begin position="375"/>
        <end position="408"/>
    </location>
</feature>
<feature type="compositionally biased region" description="Polar residues" evidence="2">
    <location>
        <begin position="626"/>
        <end position="636"/>
    </location>
</feature>
<dbReference type="Gramene" id="Mp8g18580.1">
    <property type="protein sequence ID" value="Mp8g18580.1.cds"/>
    <property type="gene ID" value="Mp8g18580"/>
</dbReference>
<keyword evidence="4" id="KW-1185">Reference proteome</keyword>
<feature type="compositionally biased region" description="Basic and acidic residues" evidence="2">
    <location>
        <begin position="375"/>
        <end position="391"/>
    </location>
</feature>
<dbReference type="InterPro" id="IPR030465">
    <property type="entry name" value="CEP131"/>
</dbReference>
<feature type="region of interest" description="Disordered" evidence="2">
    <location>
        <begin position="16"/>
        <end position="86"/>
    </location>
</feature>
<organism evidence="3 4">
    <name type="scientific">Marchantia polymorpha</name>
    <name type="common">Common liverwort</name>
    <name type="synonym">Marchantia aquatica</name>
    <dbReference type="NCBI Taxonomy" id="3197"/>
    <lineage>
        <taxon>Eukaryota</taxon>
        <taxon>Viridiplantae</taxon>
        <taxon>Streptophyta</taxon>
        <taxon>Embryophyta</taxon>
        <taxon>Marchantiophyta</taxon>
        <taxon>Marchantiopsida</taxon>
        <taxon>Marchantiidae</taxon>
        <taxon>Marchantiales</taxon>
        <taxon>Marchantiaceae</taxon>
        <taxon>Marchantia</taxon>
    </lineage>
</organism>
<feature type="compositionally biased region" description="Polar residues" evidence="2">
    <location>
        <begin position="800"/>
        <end position="813"/>
    </location>
</feature>
<feature type="compositionally biased region" description="Polar residues" evidence="2">
    <location>
        <begin position="61"/>
        <end position="73"/>
    </location>
</feature>
<gene>
    <name evidence="3" type="ORF">MARPO_0192s0003</name>
</gene>
<feature type="coiled-coil region" evidence="1">
    <location>
        <begin position="1171"/>
        <end position="1209"/>
    </location>
</feature>
<keyword evidence="1" id="KW-0175">Coiled coil</keyword>
<feature type="coiled-coil region" evidence="1">
    <location>
        <begin position="1115"/>
        <end position="1142"/>
    </location>
</feature>
<feature type="coiled-coil region" evidence="1">
    <location>
        <begin position="1244"/>
        <end position="1441"/>
    </location>
</feature>
<evidence type="ECO:0008006" key="5">
    <source>
        <dbReference type="Google" id="ProtNLM"/>
    </source>
</evidence>
<feature type="compositionally biased region" description="Low complexity" evidence="2">
    <location>
        <begin position="74"/>
        <end position="84"/>
    </location>
</feature>
<dbReference type="EMBL" id="KZ772860">
    <property type="protein sequence ID" value="PTQ27563.1"/>
    <property type="molecule type" value="Genomic_DNA"/>
</dbReference>
<dbReference type="PANTHER" id="PTHR31540:SF1">
    <property type="entry name" value="CENTROSOMAL PROTEIN OF 131 KDA"/>
    <property type="match status" value="1"/>
</dbReference>
<feature type="region of interest" description="Disordered" evidence="2">
    <location>
        <begin position="605"/>
        <end position="637"/>
    </location>
</feature>
<evidence type="ECO:0000313" key="3">
    <source>
        <dbReference type="EMBL" id="PTQ27563.1"/>
    </source>
</evidence>
<protein>
    <recommendedName>
        <fullName evidence="5">Centrosomal protein of 131 kDa</fullName>
    </recommendedName>
</protein>
<accession>A0A2R6W133</accession>
<evidence type="ECO:0000256" key="1">
    <source>
        <dbReference type="SAM" id="Coils"/>
    </source>
</evidence>
<sequence length="1490" mass="167081">MDSTHKAWKLRNSTDLWRPYSQASNNGKSPPGRGRLSASDSDCKFPATVRDNEKKSPAKWDSSTSSGAFTHDTSSMSVGSKSSSPILRCRTVSPDLSRSFIADTLNTSESAHQAQIKVNVTVNPETAAVAQHAVSVSAGPTPAAVADLKPLNLTSLEAYSAIERPGSRTRKQQLPRRNKASNPNPPAAQKEVVSRPASVSPQMWQEKIHVSKIKTDRSVVACKRWQSSQGVVAFGTRTPKKKDHDAKNKSFPQSLDVFFVPGVPLPTFTRLQRSIVGKRSSSYPVEQMLLPLGENLEGLQNELVLCSSGAFSKENSCTRDACPLVCDETTGSDRDALSVASLRSPEQCVLMRINMAFEPGMKPSAPCSSSYLEEIKTDDRSLSPGPREPDKTMMSNQVSEAAAQSERSEPNLVLMEQDDGEWDDSCIHEATRSTSQSHIEDEGMANSLKCEANGEPFFSWVVSDDDLEDTGDPRSPRRRRWPKVAPTSSDRNHVERLSTTSAWSNSDGLPGESLPNLEFNYEESFPFENSDQCPQADKVQAEEYFADIIKVDGSTQDDDLQGKNDLCSVRATVQVVETGRGELPLDGTSPANTNLKSRGLHIRSDRPFEKRAGRSPGKWSEEVSLASDTSVGGFSSKTKRSLERATLYKIERKRRDDSSQSSATGDIKIKGAGNKDKVLMRAEAGFPLGILKEREMKRKEEAGISPPKLLSTKKMSISGPPAKFREIRIDHNLRALNLPGGESTSQSEAREVVDSTCNGGRNLLEAQAVQRTDSKYGVQVSGLPDPETDLPHLPDPPTLGNPSGQSCRNTNISERLGEEQEASNCSSEISVSTQPRDGLGVIPRMEGKSTAEVIPRLWSNPLHDETESTDRASLSSEKFSSILSYLGHVEESNLQENYKLLQRRDLAQEGTSFSLKGNHSPCTVLEHEDSVSLANSTFTTSLTNMSNHSGDEAGLSSANSLFEGVRKKMQEFKATIATKESQNAELLRDIERLKADRDQALSLERDRFGKELEVRAAEYKAAIQHHLALNEKMVKDKEALSEKCCNLAGILNSVELKFEDKMTALKEKFAQDLKKQKEIWLAGEKPRREAWKEKKIKEIKELTIKGLEPHIEGLNEKHKLEIKRLETRYADETQKKLELQSIDHRQEICDLRNRFLKERDEILEKERMSALTRINHVAEKYEQQAMELRRKVSSDMAAELEKVEEARRKDKQIAHEMLSKALQESNDREAASKRSLEKSIEDAVADKNAELLTMQAELQRFKNDWQKDFDEKLRQKLQIQVDEMKSRCTKERDEQIEMIIEKMENEKDEAIAQNQQELLVKVETLMEEKLESMKKLKEVESKCANLCKVALEAKQKAEMDSANKDMQVESLRRELLCQADLIEHLKSQIQQEKANLKEQERRFELRLSKEHELLQAAELDADRLNAETQQLRIKKAKELEEVEIHVRQAIDHKDQVIAGLREQLLASREQIRHTELLLQQEHNAFAADPD</sequence>
<feature type="compositionally biased region" description="Polar residues" evidence="2">
    <location>
        <begin position="16"/>
        <end position="28"/>
    </location>
</feature>
<dbReference type="GO" id="GO:0005929">
    <property type="term" value="C:cilium"/>
    <property type="evidence" value="ECO:0007669"/>
    <property type="project" value="GOC"/>
</dbReference>
<dbReference type="OrthoDB" id="1939579at2759"/>
<dbReference type="PANTHER" id="PTHR31540">
    <property type="entry name" value="CENTROSOMAL PROTEIN OF 131 KDA"/>
    <property type="match status" value="1"/>
</dbReference>
<name>A0A2R6W133_MARPO</name>
<feature type="region of interest" description="Disordered" evidence="2">
    <location>
        <begin position="162"/>
        <end position="200"/>
    </location>
</feature>
<evidence type="ECO:0000313" key="4">
    <source>
        <dbReference type="Proteomes" id="UP000244005"/>
    </source>
</evidence>
<reference evidence="4" key="1">
    <citation type="journal article" date="2017" name="Cell">
        <title>Insights into land plant evolution garnered from the Marchantia polymorpha genome.</title>
        <authorList>
            <person name="Bowman J.L."/>
            <person name="Kohchi T."/>
            <person name="Yamato K.T."/>
            <person name="Jenkins J."/>
            <person name="Shu S."/>
            <person name="Ishizaki K."/>
            <person name="Yamaoka S."/>
            <person name="Nishihama R."/>
            <person name="Nakamura Y."/>
            <person name="Berger F."/>
            <person name="Adam C."/>
            <person name="Aki S.S."/>
            <person name="Althoff F."/>
            <person name="Araki T."/>
            <person name="Arteaga-Vazquez M.A."/>
            <person name="Balasubrmanian S."/>
            <person name="Barry K."/>
            <person name="Bauer D."/>
            <person name="Boehm C.R."/>
            <person name="Briginshaw L."/>
            <person name="Caballero-Perez J."/>
            <person name="Catarino B."/>
            <person name="Chen F."/>
            <person name="Chiyoda S."/>
            <person name="Chovatia M."/>
            <person name="Davies K.M."/>
            <person name="Delmans M."/>
            <person name="Demura T."/>
            <person name="Dierschke T."/>
            <person name="Dolan L."/>
            <person name="Dorantes-Acosta A.E."/>
            <person name="Eklund D.M."/>
            <person name="Florent S.N."/>
            <person name="Flores-Sandoval E."/>
            <person name="Fujiyama A."/>
            <person name="Fukuzawa H."/>
            <person name="Galik B."/>
            <person name="Grimanelli D."/>
            <person name="Grimwood J."/>
            <person name="Grossniklaus U."/>
            <person name="Hamada T."/>
            <person name="Haseloff J."/>
            <person name="Hetherington A.J."/>
            <person name="Higo A."/>
            <person name="Hirakawa Y."/>
            <person name="Hundley H.N."/>
            <person name="Ikeda Y."/>
            <person name="Inoue K."/>
            <person name="Inoue S.I."/>
            <person name="Ishida S."/>
            <person name="Jia Q."/>
            <person name="Kakita M."/>
            <person name="Kanazawa T."/>
            <person name="Kawai Y."/>
            <person name="Kawashima T."/>
            <person name="Kennedy M."/>
            <person name="Kinose K."/>
            <person name="Kinoshita T."/>
            <person name="Kohara Y."/>
            <person name="Koide E."/>
            <person name="Komatsu K."/>
            <person name="Kopischke S."/>
            <person name="Kubo M."/>
            <person name="Kyozuka J."/>
            <person name="Lagercrantz U."/>
            <person name="Lin S.S."/>
            <person name="Lindquist E."/>
            <person name="Lipzen A.M."/>
            <person name="Lu C.W."/>
            <person name="De Luna E."/>
            <person name="Martienssen R.A."/>
            <person name="Minamino N."/>
            <person name="Mizutani M."/>
            <person name="Mizutani M."/>
            <person name="Mochizuki N."/>
            <person name="Monte I."/>
            <person name="Mosher R."/>
            <person name="Nagasaki H."/>
            <person name="Nakagami H."/>
            <person name="Naramoto S."/>
            <person name="Nishitani K."/>
            <person name="Ohtani M."/>
            <person name="Okamoto T."/>
            <person name="Okumura M."/>
            <person name="Phillips J."/>
            <person name="Pollak B."/>
            <person name="Reinders A."/>
            <person name="Rovekamp M."/>
            <person name="Sano R."/>
            <person name="Sawa S."/>
            <person name="Schmid M.W."/>
            <person name="Shirakawa M."/>
            <person name="Solano R."/>
            <person name="Spunde A."/>
            <person name="Suetsugu N."/>
            <person name="Sugano S."/>
            <person name="Sugiyama A."/>
            <person name="Sun R."/>
            <person name="Suzuki Y."/>
            <person name="Takenaka M."/>
            <person name="Takezawa D."/>
            <person name="Tomogane H."/>
            <person name="Tsuzuki M."/>
            <person name="Ueda T."/>
            <person name="Umeda M."/>
            <person name="Ward J.M."/>
            <person name="Watanabe Y."/>
            <person name="Yazaki K."/>
            <person name="Yokoyama R."/>
            <person name="Yoshitake Y."/>
            <person name="Yotsui I."/>
            <person name="Zachgo S."/>
            <person name="Schmutz J."/>
        </authorList>
    </citation>
    <scope>NUCLEOTIDE SEQUENCE [LARGE SCALE GENOMIC DNA]</scope>
    <source>
        <strain evidence="4">Tak-1</strain>
    </source>
</reference>
<dbReference type="Proteomes" id="UP000244005">
    <property type="component" value="Unassembled WGS sequence"/>
</dbReference>
<feature type="region of interest" description="Disordered" evidence="2">
    <location>
        <begin position="463"/>
        <end position="510"/>
    </location>
</feature>
<feature type="region of interest" description="Disordered" evidence="2">
    <location>
        <begin position="778"/>
        <end position="842"/>
    </location>
</feature>
<feature type="compositionally biased region" description="Basic residues" evidence="2">
    <location>
        <begin position="167"/>
        <end position="179"/>
    </location>
</feature>
<feature type="compositionally biased region" description="Polar residues" evidence="2">
    <location>
        <begin position="822"/>
        <end position="835"/>
    </location>
</feature>
<proteinExistence type="predicted"/>
<evidence type="ECO:0000256" key="2">
    <source>
        <dbReference type="SAM" id="MobiDB-lite"/>
    </source>
</evidence>
<dbReference type="GO" id="GO:0035735">
    <property type="term" value="P:intraciliary transport involved in cilium assembly"/>
    <property type="evidence" value="ECO:0007669"/>
    <property type="project" value="InterPro"/>
</dbReference>